<keyword evidence="2" id="KW-1185">Reference proteome</keyword>
<accession>A0ABQ9D9Y4</accession>
<reference evidence="1" key="1">
    <citation type="submission" date="2019-10" db="EMBL/GenBank/DDBJ databases">
        <authorList>
            <person name="Soares A.E.R."/>
            <person name="Aleixo A."/>
            <person name="Schneider P."/>
            <person name="Miyaki C.Y."/>
            <person name="Schneider M.P."/>
            <person name="Mello C."/>
            <person name="Vasconcelos A.T.R."/>
        </authorList>
    </citation>
    <scope>NUCLEOTIDE SEQUENCE</scope>
    <source>
        <tissue evidence="1">Muscle</tissue>
    </source>
</reference>
<sequence>MCPFHPTAGGSLRGQLWTVRTHPAEQGDVMLAWKIRYAESTIDCQPYLDGIVPENVDADVKYMCPWVWLDDVKQGELEACRHWKVDGRYWGDGTMWNLQKQVNLEDLEKFQTLFPIAQVGSRYAVDVAPGKVRMCGLVFISPVHSLGTSSVTTMPDHPIAMVLCEGERALRPQLLKDKTQAALSGVSEGVSIVRRPDL</sequence>
<organism evidence="1 2">
    <name type="scientific">Willisornis vidua</name>
    <name type="common">Xingu scale-backed antbird</name>
    <dbReference type="NCBI Taxonomy" id="1566151"/>
    <lineage>
        <taxon>Eukaryota</taxon>
        <taxon>Metazoa</taxon>
        <taxon>Chordata</taxon>
        <taxon>Craniata</taxon>
        <taxon>Vertebrata</taxon>
        <taxon>Euteleostomi</taxon>
        <taxon>Archelosauria</taxon>
        <taxon>Archosauria</taxon>
        <taxon>Dinosauria</taxon>
        <taxon>Saurischia</taxon>
        <taxon>Theropoda</taxon>
        <taxon>Coelurosauria</taxon>
        <taxon>Aves</taxon>
        <taxon>Neognathae</taxon>
        <taxon>Neoaves</taxon>
        <taxon>Telluraves</taxon>
        <taxon>Australaves</taxon>
        <taxon>Passeriformes</taxon>
        <taxon>Thamnophilidae</taxon>
        <taxon>Willisornis</taxon>
    </lineage>
</organism>
<dbReference type="Proteomes" id="UP001145742">
    <property type="component" value="Unassembled WGS sequence"/>
</dbReference>
<protein>
    <submittedName>
        <fullName evidence="1">Uncharacterized protein</fullName>
    </submittedName>
</protein>
<evidence type="ECO:0000313" key="2">
    <source>
        <dbReference type="Proteomes" id="UP001145742"/>
    </source>
</evidence>
<name>A0ABQ9D9Y4_9PASS</name>
<dbReference type="EMBL" id="WHWB01034039">
    <property type="protein sequence ID" value="KAJ7414673.1"/>
    <property type="molecule type" value="Genomic_DNA"/>
</dbReference>
<gene>
    <name evidence="1" type="ORF">WISP_82290</name>
</gene>
<comment type="caution">
    <text evidence="1">The sequence shown here is derived from an EMBL/GenBank/DDBJ whole genome shotgun (WGS) entry which is preliminary data.</text>
</comment>
<evidence type="ECO:0000313" key="1">
    <source>
        <dbReference type="EMBL" id="KAJ7414673.1"/>
    </source>
</evidence>
<proteinExistence type="predicted"/>